<evidence type="ECO:0000313" key="2">
    <source>
        <dbReference type="EMBL" id="KPL88925.1"/>
    </source>
</evidence>
<dbReference type="CDD" id="cd05271">
    <property type="entry name" value="NDUFA9_like_SDR_a"/>
    <property type="match status" value="1"/>
</dbReference>
<dbReference type="EMBL" id="LGKP01000015">
    <property type="protein sequence ID" value="KPL88925.1"/>
    <property type="molecule type" value="Genomic_DNA"/>
</dbReference>
<dbReference type="Pfam" id="PF05368">
    <property type="entry name" value="NmrA"/>
    <property type="match status" value="1"/>
</dbReference>
<evidence type="ECO:0000313" key="3">
    <source>
        <dbReference type="Proteomes" id="UP000050277"/>
    </source>
</evidence>
<dbReference type="Proteomes" id="UP000050277">
    <property type="component" value="Unassembled WGS sequence"/>
</dbReference>
<dbReference type="PANTHER" id="PTHR12126:SF11">
    <property type="entry name" value="NADH DEHYDROGENASE [UBIQUINONE] 1 ALPHA SUBCOMPLEX SUBUNIT 9, MITOCHONDRIAL"/>
    <property type="match status" value="1"/>
</dbReference>
<dbReference type="STRING" id="70996.SE18_09690"/>
<reference evidence="2 3" key="1">
    <citation type="submission" date="2015-07" db="EMBL/GenBank/DDBJ databases">
        <title>Whole genome sequence of Herpetosiphon geysericola DSM 7119.</title>
        <authorList>
            <person name="Hemp J."/>
            <person name="Ward L.M."/>
            <person name="Pace L.A."/>
            <person name="Fischer W.W."/>
        </authorList>
    </citation>
    <scope>NUCLEOTIDE SEQUENCE [LARGE SCALE GENOMIC DNA]</scope>
    <source>
        <strain evidence="2 3">DSM 7119</strain>
    </source>
</reference>
<dbReference type="RefSeq" id="WP_054534244.1">
    <property type="nucleotide sequence ID" value="NZ_LGKP01000015.1"/>
</dbReference>
<name>A0A0P6YV14_9CHLR</name>
<dbReference type="InterPro" id="IPR008030">
    <property type="entry name" value="NmrA-like"/>
</dbReference>
<gene>
    <name evidence="2" type="ORF">SE18_09690</name>
</gene>
<accession>A0A0P6YV14</accession>
<dbReference type="Gene3D" id="3.40.50.720">
    <property type="entry name" value="NAD(P)-binding Rossmann-like Domain"/>
    <property type="match status" value="1"/>
</dbReference>
<dbReference type="OrthoDB" id="9809586at2"/>
<sequence length="308" mass="33922">MILVTGGTGYVGSRLIEKLRQRPEPVRVLVRTPEKAQKLVAGNISIVKGDVTDPESLVAAMKGVSTVIHLVAIIRERSGGISFERMNYQATVNVVDAAKAAGVKRFLHMSALGVVNDPNLPYMDTKFRAQKYVEASGLEWTVFQPSVIFGEGDEFINTLADLVRRPLMIAPAPFVPVVGDGKTKFQPVWRDDVIDAFIKALDDRSTIGQIYQLGGPDALTYEQMLDLIMQKLGKKRSKIYVPVPLMKPAVFMMDKILPKPPVTPAQLTMLSLDNSAPQSATEQLIGHPPLALRDGIDYIKKRNGARHH</sequence>
<protein>
    <recommendedName>
        <fullName evidence="1">NmrA-like domain-containing protein</fullName>
    </recommendedName>
</protein>
<dbReference type="SUPFAM" id="SSF51735">
    <property type="entry name" value="NAD(P)-binding Rossmann-fold domains"/>
    <property type="match status" value="1"/>
</dbReference>
<feature type="domain" description="NmrA-like" evidence="1">
    <location>
        <begin position="2"/>
        <end position="248"/>
    </location>
</feature>
<dbReference type="FunFam" id="3.40.50.720:FF:000702">
    <property type="entry name" value="NADH dehydrogenase (Ubiquinone)"/>
    <property type="match status" value="1"/>
</dbReference>
<comment type="caution">
    <text evidence="2">The sequence shown here is derived from an EMBL/GenBank/DDBJ whole genome shotgun (WGS) entry which is preliminary data.</text>
</comment>
<dbReference type="GO" id="GO:0044877">
    <property type="term" value="F:protein-containing complex binding"/>
    <property type="evidence" value="ECO:0007669"/>
    <property type="project" value="TreeGrafter"/>
</dbReference>
<proteinExistence type="predicted"/>
<keyword evidence="3" id="KW-1185">Reference proteome</keyword>
<dbReference type="AlphaFoldDB" id="A0A0P6YV14"/>
<organism evidence="2 3">
    <name type="scientific">Herpetosiphon geysericola</name>
    <dbReference type="NCBI Taxonomy" id="70996"/>
    <lineage>
        <taxon>Bacteria</taxon>
        <taxon>Bacillati</taxon>
        <taxon>Chloroflexota</taxon>
        <taxon>Chloroflexia</taxon>
        <taxon>Herpetosiphonales</taxon>
        <taxon>Herpetosiphonaceae</taxon>
        <taxon>Herpetosiphon</taxon>
    </lineage>
</organism>
<dbReference type="InterPro" id="IPR051207">
    <property type="entry name" value="ComplexI_NDUFA9_subunit"/>
</dbReference>
<dbReference type="InterPro" id="IPR036291">
    <property type="entry name" value="NAD(P)-bd_dom_sf"/>
</dbReference>
<evidence type="ECO:0000259" key="1">
    <source>
        <dbReference type="Pfam" id="PF05368"/>
    </source>
</evidence>
<dbReference type="PANTHER" id="PTHR12126">
    <property type="entry name" value="NADH-UBIQUINONE OXIDOREDUCTASE 39 KDA SUBUNIT-RELATED"/>
    <property type="match status" value="1"/>
</dbReference>